<accession>A0A9Q0MAT0</accession>
<feature type="compositionally biased region" description="Polar residues" evidence="5">
    <location>
        <begin position="160"/>
        <end position="173"/>
    </location>
</feature>
<dbReference type="EMBL" id="JAPWDV010000002">
    <property type="protein sequence ID" value="KAJ6220295.1"/>
    <property type="molecule type" value="Genomic_DNA"/>
</dbReference>
<comment type="subcellular location">
    <subcellularLocation>
        <location evidence="1">Membrane</location>
        <topology evidence="1">Multi-pass membrane protein</topology>
    </subcellularLocation>
</comment>
<dbReference type="GO" id="GO:0005886">
    <property type="term" value="C:plasma membrane"/>
    <property type="evidence" value="ECO:0007669"/>
    <property type="project" value="TreeGrafter"/>
</dbReference>
<sequence>MDPVAAFNQSPIKGTFISHFMLVTLALITTDWMPKIFILYNSFFFFTLLWSLGAPQNCESVQLAAIINLLSILLDLISIAINYGRYHYLDWFGFSLFLLIVNLILRGITTIVLFRIYNDRNDRFGSYGLDRSPFTGTGIRDAFTNVRSNQTGYQDLDANSPPSNVTSSRDQVSSATSNVNNFETKNLSYQSVPDSFNVSLVDDK</sequence>
<evidence type="ECO:0000256" key="5">
    <source>
        <dbReference type="SAM" id="MobiDB-lite"/>
    </source>
</evidence>
<feature type="transmembrane region" description="Helical" evidence="6">
    <location>
        <begin position="65"/>
        <end position="85"/>
    </location>
</feature>
<proteinExistence type="predicted"/>
<comment type="caution">
    <text evidence="7">The sequence shown here is derived from an EMBL/GenBank/DDBJ whole genome shotgun (WGS) entry which is preliminary data.</text>
</comment>
<feature type="transmembrane region" description="Helical" evidence="6">
    <location>
        <begin position="91"/>
        <end position="114"/>
    </location>
</feature>
<evidence type="ECO:0000313" key="7">
    <source>
        <dbReference type="EMBL" id="KAJ6220295.1"/>
    </source>
</evidence>
<evidence type="ECO:0000256" key="4">
    <source>
        <dbReference type="ARBA" id="ARBA00023136"/>
    </source>
</evidence>
<organism evidence="7 8">
    <name type="scientific">Blomia tropicalis</name>
    <name type="common">Mite</name>
    <dbReference type="NCBI Taxonomy" id="40697"/>
    <lineage>
        <taxon>Eukaryota</taxon>
        <taxon>Metazoa</taxon>
        <taxon>Ecdysozoa</taxon>
        <taxon>Arthropoda</taxon>
        <taxon>Chelicerata</taxon>
        <taxon>Arachnida</taxon>
        <taxon>Acari</taxon>
        <taxon>Acariformes</taxon>
        <taxon>Sarcoptiformes</taxon>
        <taxon>Astigmata</taxon>
        <taxon>Glycyphagoidea</taxon>
        <taxon>Echimyopodidae</taxon>
        <taxon>Blomia</taxon>
    </lineage>
</organism>
<name>A0A9Q0MAT0_BLOTA</name>
<dbReference type="Proteomes" id="UP001142055">
    <property type="component" value="Chromosome 2"/>
</dbReference>
<dbReference type="SMART" id="SM00805">
    <property type="entry name" value="AGTRAP"/>
    <property type="match status" value="1"/>
</dbReference>
<dbReference type="AlphaFoldDB" id="A0A9Q0MAT0"/>
<dbReference type="OMA" id="VFMATIN"/>
<evidence type="ECO:0000256" key="1">
    <source>
        <dbReference type="ARBA" id="ARBA00004141"/>
    </source>
</evidence>
<evidence type="ECO:0000313" key="8">
    <source>
        <dbReference type="Proteomes" id="UP001142055"/>
    </source>
</evidence>
<keyword evidence="8" id="KW-1185">Reference proteome</keyword>
<feature type="transmembrane region" description="Helical" evidence="6">
    <location>
        <begin position="36"/>
        <end position="53"/>
    </location>
</feature>
<dbReference type="PANTHER" id="PTHR16521">
    <property type="entry name" value="TYPE-1 ANGIOTENSIN II RECEPTOR-ASSOCIATED PROTEIN"/>
    <property type="match status" value="1"/>
</dbReference>
<gene>
    <name evidence="7" type="ORF">RDWZM_006107</name>
</gene>
<protein>
    <submittedName>
        <fullName evidence="7">Uncharacterized protein</fullName>
    </submittedName>
</protein>
<keyword evidence="4 6" id="KW-0472">Membrane</keyword>
<keyword evidence="2 6" id="KW-0812">Transmembrane</keyword>
<evidence type="ECO:0000256" key="6">
    <source>
        <dbReference type="SAM" id="Phobius"/>
    </source>
</evidence>
<dbReference type="PANTHER" id="PTHR16521:SF3">
    <property type="entry name" value="TYPE-1 ANGIOTENSIN II RECEPTOR-ASSOCIATED PROTEIN"/>
    <property type="match status" value="1"/>
</dbReference>
<evidence type="ECO:0000256" key="2">
    <source>
        <dbReference type="ARBA" id="ARBA00022692"/>
    </source>
</evidence>
<reference evidence="7" key="1">
    <citation type="submission" date="2022-12" db="EMBL/GenBank/DDBJ databases">
        <title>Genome assemblies of Blomia tropicalis.</title>
        <authorList>
            <person name="Cui Y."/>
        </authorList>
    </citation>
    <scope>NUCLEOTIDE SEQUENCE</scope>
    <source>
        <tissue evidence="7">Adult mites</tissue>
    </source>
</reference>
<dbReference type="InterPro" id="IPR009436">
    <property type="entry name" value="AGTRAP"/>
</dbReference>
<dbReference type="GO" id="GO:0038166">
    <property type="term" value="P:angiotensin-activated signaling pathway"/>
    <property type="evidence" value="ECO:0007669"/>
    <property type="project" value="InterPro"/>
</dbReference>
<keyword evidence="3 6" id="KW-1133">Transmembrane helix</keyword>
<feature type="region of interest" description="Disordered" evidence="5">
    <location>
        <begin position="152"/>
        <end position="173"/>
    </location>
</feature>
<dbReference type="Pfam" id="PF06396">
    <property type="entry name" value="AGTRAP"/>
    <property type="match status" value="1"/>
</dbReference>
<evidence type="ECO:0000256" key="3">
    <source>
        <dbReference type="ARBA" id="ARBA00022989"/>
    </source>
</evidence>